<dbReference type="GO" id="GO:0033743">
    <property type="term" value="F:peptide-methionine (R)-S-oxide reductase activity"/>
    <property type="evidence" value="ECO:0007669"/>
    <property type="project" value="UniProtKB-EC"/>
</dbReference>
<dbReference type="InterPro" id="IPR028427">
    <property type="entry name" value="Met_Sox_Rdtase_MsrB"/>
</dbReference>
<dbReference type="GO" id="GO:0030091">
    <property type="term" value="P:protein repair"/>
    <property type="evidence" value="ECO:0007669"/>
    <property type="project" value="InterPro"/>
</dbReference>
<dbReference type="PANTHER" id="PTHR10173:SF59">
    <property type="entry name" value="PEPTIDE METHIONINE SULFOXIDE REDUCTASE MSRA_MSRB"/>
    <property type="match status" value="1"/>
</dbReference>
<proteinExistence type="predicted"/>
<dbReference type="EMBL" id="QRZG01000009">
    <property type="protein sequence ID" value="RGV55649.1"/>
    <property type="molecule type" value="Genomic_DNA"/>
</dbReference>
<organism evidence="5 6">
    <name type="scientific">Bacteroides clarus</name>
    <dbReference type="NCBI Taxonomy" id="626929"/>
    <lineage>
        <taxon>Bacteria</taxon>
        <taxon>Pseudomonadati</taxon>
        <taxon>Bacteroidota</taxon>
        <taxon>Bacteroidia</taxon>
        <taxon>Bacteroidales</taxon>
        <taxon>Bacteroidaceae</taxon>
        <taxon>Bacteroides</taxon>
    </lineage>
</organism>
<dbReference type="InterPro" id="IPR011057">
    <property type="entry name" value="Mss4-like_sf"/>
</dbReference>
<dbReference type="GO" id="GO:0005737">
    <property type="term" value="C:cytoplasm"/>
    <property type="evidence" value="ECO:0007669"/>
    <property type="project" value="TreeGrafter"/>
</dbReference>
<dbReference type="Gene3D" id="2.170.150.20">
    <property type="entry name" value="Peptide methionine sulfoxide reductase"/>
    <property type="match status" value="1"/>
</dbReference>
<reference evidence="5 6" key="1">
    <citation type="submission" date="2018-08" db="EMBL/GenBank/DDBJ databases">
        <title>A genome reference for cultivated species of the human gut microbiota.</title>
        <authorList>
            <person name="Zou Y."/>
            <person name="Xue W."/>
            <person name="Luo G."/>
        </authorList>
    </citation>
    <scope>NUCLEOTIDE SEQUENCE [LARGE SCALE GENOMIC DNA]</scope>
    <source>
        <strain evidence="5 6">AF14-27</strain>
    </source>
</reference>
<dbReference type="GO" id="GO:0006979">
    <property type="term" value="P:response to oxidative stress"/>
    <property type="evidence" value="ECO:0007669"/>
    <property type="project" value="InterPro"/>
</dbReference>
<evidence type="ECO:0000256" key="3">
    <source>
        <dbReference type="ARBA" id="ARBA00048488"/>
    </source>
</evidence>
<comment type="caution">
    <text evidence="5">The sequence shown here is derived from an EMBL/GenBank/DDBJ whole genome shotgun (WGS) entry which is preliminary data.</text>
</comment>
<protein>
    <recommendedName>
        <fullName evidence="1">peptide-methionine (R)-S-oxide reductase</fullName>
        <ecNumber evidence="1">1.8.4.12</ecNumber>
    </recommendedName>
</protein>
<comment type="catalytic activity">
    <reaction evidence="3">
        <text>L-methionyl-[protein] + [thioredoxin]-disulfide + H2O = L-methionyl-(R)-S-oxide-[protein] + [thioredoxin]-dithiol</text>
        <dbReference type="Rhea" id="RHEA:24164"/>
        <dbReference type="Rhea" id="RHEA-COMP:10698"/>
        <dbReference type="Rhea" id="RHEA-COMP:10700"/>
        <dbReference type="Rhea" id="RHEA-COMP:12313"/>
        <dbReference type="Rhea" id="RHEA-COMP:12314"/>
        <dbReference type="ChEBI" id="CHEBI:15377"/>
        <dbReference type="ChEBI" id="CHEBI:16044"/>
        <dbReference type="ChEBI" id="CHEBI:29950"/>
        <dbReference type="ChEBI" id="CHEBI:45764"/>
        <dbReference type="ChEBI" id="CHEBI:50058"/>
        <dbReference type="EC" id="1.8.4.12"/>
    </reaction>
</comment>
<dbReference type="Pfam" id="PF01641">
    <property type="entry name" value="SelR"/>
    <property type="match status" value="1"/>
</dbReference>
<keyword evidence="2" id="KW-0560">Oxidoreductase</keyword>
<evidence type="ECO:0000313" key="6">
    <source>
        <dbReference type="Proteomes" id="UP000284366"/>
    </source>
</evidence>
<dbReference type="EC" id="1.8.4.12" evidence="1"/>
<feature type="domain" description="MsrB" evidence="4">
    <location>
        <begin position="1"/>
        <end position="29"/>
    </location>
</feature>
<evidence type="ECO:0000313" key="5">
    <source>
        <dbReference type="EMBL" id="RGV55649.1"/>
    </source>
</evidence>
<sequence length="45" mass="5007">MGHVFTDGPADKGGLRYCINSASLRFIPKDKMQAEGYGEYLELVK</sequence>
<gene>
    <name evidence="5" type="ORF">DWW09_06815</name>
</gene>
<evidence type="ECO:0000256" key="1">
    <source>
        <dbReference type="ARBA" id="ARBA00012499"/>
    </source>
</evidence>
<name>A0A412YDP1_9BACE</name>
<accession>A0A412YDP1</accession>
<evidence type="ECO:0000259" key="4">
    <source>
        <dbReference type="PROSITE" id="PS51790"/>
    </source>
</evidence>
<dbReference type="SUPFAM" id="SSF51316">
    <property type="entry name" value="Mss4-like"/>
    <property type="match status" value="1"/>
</dbReference>
<dbReference type="Proteomes" id="UP000284366">
    <property type="component" value="Unassembled WGS sequence"/>
</dbReference>
<dbReference type="AlphaFoldDB" id="A0A412YDP1"/>
<dbReference type="PANTHER" id="PTHR10173">
    <property type="entry name" value="METHIONINE SULFOXIDE REDUCTASE"/>
    <property type="match status" value="1"/>
</dbReference>
<evidence type="ECO:0000256" key="2">
    <source>
        <dbReference type="ARBA" id="ARBA00023002"/>
    </source>
</evidence>
<dbReference type="InterPro" id="IPR002579">
    <property type="entry name" value="Met_Sox_Rdtase_MsrB_dom"/>
</dbReference>
<dbReference type="PROSITE" id="PS51790">
    <property type="entry name" value="MSRB"/>
    <property type="match status" value="1"/>
</dbReference>